<evidence type="ECO:0000256" key="1">
    <source>
        <dbReference type="SAM" id="MobiDB-lite"/>
    </source>
</evidence>
<accession>A0A0N4Y8S6</accession>
<evidence type="ECO:0000313" key="5">
    <source>
        <dbReference type="Proteomes" id="UP000271162"/>
    </source>
</evidence>
<evidence type="ECO:0000313" key="6">
    <source>
        <dbReference type="WBParaSite" id="NBR_0001265101-mRNA-1"/>
    </source>
</evidence>
<feature type="compositionally biased region" description="Polar residues" evidence="1">
    <location>
        <begin position="126"/>
        <end position="136"/>
    </location>
</feature>
<keyword evidence="2" id="KW-1133">Transmembrane helix</keyword>
<keyword evidence="2" id="KW-0472">Membrane</keyword>
<keyword evidence="3" id="KW-0732">Signal</keyword>
<sequence>MASLRAFLLLCLMLISAVRAGTWLSFNDFKESGLEYPIRSNIGDIVDVCNEQQRRMQKRADEHRILTRAERENSDMCRFLMRMDFCGSIGRLPTLKSILHQITRSFGLNRQRSRTTTSSSHKKSSINRTVSTTTTRHLSEDPPPPLCFIVIILVPCASFLTTTILYYEISDKAEILPP</sequence>
<evidence type="ECO:0000256" key="3">
    <source>
        <dbReference type="SAM" id="SignalP"/>
    </source>
</evidence>
<gene>
    <name evidence="4" type="ORF">NBR_LOCUS12652</name>
</gene>
<keyword evidence="5" id="KW-1185">Reference proteome</keyword>
<dbReference type="EMBL" id="UYSL01020817">
    <property type="protein sequence ID" value="VDL76241.1"/>
    <property type="molecule type" value="Genomic_DNA"/>
</dbReference>
<feature type="transmembrane region" description="Helical" evidence="2">
    <location>
        <begin position="148"/>
        <end position="167"/>
    </location>
</feature>
<feature type="chain" id="PRO_5043125599" evidence="3">
    <location>
        <begin position="21"/>
        <end position="178"/>
    </location>
</feature>
<dbReference type="WBParaSite" id="NBR_0001265101-mRNA-1">
    <property type="protein sequence ID" value="NBR_0001265101-mRNA-1"/>
    <property type="gene ID" value="NBR_0001265101"/>
</dbReference>
<dbReference type="AlphaFoldDB" id="A0A0N4Y8S6"/>
<name>A0A0N4Y8S6_NIPBR</name>
<evidence type="ECO:0000313" key="4">
    <source>
        <dbReference type="EMBL" id="VDL76241.1"/>
    </source>
</evidence>
<dbReference type="Proteomes" id="UP000271162">
    <property type="component" value="Unassembled WGS sequence"/>
</dbReference>
<reference evidence="6" key="1">
    <citation type="submission" date="2017-02" db="UniProtKB">
        <authorList>
            <consortium name="WormBaseParasite"/>
        </authorList>
    </citation>
    <scope>IDENTIFICATION</scope>
</reference>
<feature type="region of interest" description="Disordered" evidence="1">
    <location>
        <begin position="110"/>
        <end position="140"/>
    </location>
</feature>
<feature type="signal peptide" evidence="3">
    <location>
        <begin position="1"/>
        <end position="20"/>
    </location>
</feature>
<reference evidence="4 5" key="2">
    <citation type="submission" date="2018-11" db="EMBL/GenBank/DDBJ databases">
        <authorList>
            <consortium name="Pathogen Informatics"/>
        </authorList>
    </citation>
    <scope>NUCLEOTIDE SEQUENCE [LARGE SCALE GENOMIC DNA]</scope>
</reference>
<evidence type="ECO:0000256" key="2">
    <source>
        <dbReference type="SAM" id="Phobius"/>
    </source>
</evidence>
<organism evidence="6">
    <name type="scientific">Nippostrongylus brasiliensis</name>
    <name type="common">Rat hookworm</name>
    <dbReference type="NCBI Taxonomy" id="27835"/>
    <lineage>
        <taxon>Eukaryota</taxon>
        <taxon>Metazoa</taxon>
        <taxon>Ecdysozoa</taxon>
        <taxon>Nematoda</taxon>
        <taxon>Chromadorea</taxon>
        <taxon>Rhabditida</taxon>
        <taxon>Rhabditina</taxon>
        <taxon>Rhabditomorpha</taxon>
        <taxon>Strongyloidea</taxon>
        <taxon>Heligmosomidae</taxon>
        <taxon>Nippostrongylus</taxon>
    </lineage>
</organism>
<keyword evidence="2" id="KW-0812">Transmembrane</keyword>
<proteinExistence type="predicted"/>
<protein>
    <submittedName>
        <fullName evidence="4 6">Uncharacterized protein</fullName>
    </submittedName>
</protein>